<reference evidence="1 2" key="1">
    <citation type="submission" date="2020-04" db="EMBL/GenBank/DDBJ databases">
        <title>Molecular characterization of pseudomonads from Agaricus bisporus reveal novel blotch 2 pathogens in Western Europe.</title>
        <authorList>
            <person name="Taparia T."/>
            <person name="Krijger M."/>
            <person name="Haynes E."/>
            <person name="Elpinstone J.G."/>
            <person name="Noble R."/>
            <person name="Van Der Wolf J."/>
        </authorList>
    </citation>
    <scope>NUCLEOTIDE SEQUENCE [LARGE SCALE GENOMIC DNA]</scope>
    <source>
        <strain evidence="1 2">IPO3737</strain>
    </source>
</reference>
<sequence length="96" mass="10498">MKQVGTMSKIFSKVTFPNACQLMRWHFHPLGFEATMDAPGSMIARLFDRASSETLIAIAGIPCATVMNAADVERIIEAIEAELESFEPPQSLKALA</sequence>
<comment type="caution">
    <text evidence="1">The sequence shown here is derived from an EMBL/GenBank/DDBJ whole genome shotgun (WGS) entry which is preliminary data.</text>
</comment>
<name>A0A7Y7YAP4_9PSED</name>
<dbReference type="Pfam" id="PF07865">
    <property type="entry name" value="DUF1652"/>
    <property type="match status" value="1"/>
</dbReference>
<accession>A0A7Y7YAP4</accession>
<dbReference type="EMBL" id="JACAQD010000011">
    <property type="protein sequence ID" value="NWC32579.1"/>
    <property type="molecule type" value="Genomic_DNA"/>
</dbReference>
<proteinExistence type="predicted"/>
<dbReference type="AlphaFoldDB" id="A0A7Y7YAP4"/>
<dbReference type="RefSeq" id="WP_177057053.1">
    <property type="nucleotide sequence ID" value="NZ_JACAPB010000013.1"/>
</dbReference>
<dbReference type="InterPro" id="IPR012448">
    <property type="entry name" value="DUF1652"/>
</dbReference>
<organism evidence="1 2">
    <name type="scientific">Pseudomonas gingeri</name>
    <dbReference type="NCBI Taxonomy" id="117681"/>
    <lineage>
        <taxon>Bacteria</taxon>
        <taxon>Pseudomonadati</taxon>
        <taxon>Pseudomonadota</taxon>
        <taxon>Gammaproteobacteria</taxon>
        <taxon>Pseudomonadales</taxon>
        <taxon>Pseudomonadaceae</taxon>
        <taxon>Pseudomonas</taxon>
    </lineage>
</organism>
<gene>
    <name evidence="1" type="ORF">HX876_09260</name>
</gene>
<evidence type="ECO:0000313" key="1">
    <source>
        <dbReference type="EMBL" id="NWC32579.1"/>
    </source>
</evidence>
<protein>
    <submittedName>
        <fullName evidence="1">DUF1652 domain-containing protein</fullName>
    </submittedName>
</protein>
<dbReference type="Proteomes" id="UP000520592">
    <property type="component" value="Unassembled WGS sequence"/>
</dbReference>
<evidence type="ECO:0000313" key="2">
    <source>
        <dbReference type="Proteomes" id="UP000520592"/>
    </source>
</evidence>